<accession>A0A4Q1HQL3</accession>
<feature type="transmembrane region" description="Helical" evidence="1">
    <location>
        <begin position="43"/>
        <end position="61"/>
    </location>
</feature>
<dbReference type="OrthoDB" id="9794709at2"/>
<gene>
    <name evidence="2" type="ORF">C7R54_06660</name>
</gene>
<feature type="transmembrane region" description="Helical" evidence="1">
    <location>
        <begin position="163"/>
        <end position="185"/>
    </location>
</feature>
<keyword evidence="1" id="KW-0812">Transmembrane</keyword>
<name>A0A4Q1HQL3_9BURK</name>
<feature type="transmembrane region" description="Helical" evidence="1">
    <location>
        <begin position="192"/>
        <end position="212"/>
    </location>
</feature>
<dbReference type="AlphaFoldDB" id="A0A4Q1HQL3"/>
<comment type="caution">
    <text evidence="2">The sequence shown here is derived from an EMBL/GenBank/DDBJ whole genome shotgun (WGS) entry which is preliminary data.</text>
</comment>
<feature type="transmembrane region" description="Helical" evidence="1">
    <location>
        <begin position="98"/>
        <end position="118"/>
    </location>
</feature>
<reference evidence="2 3" key="1">
    <citation type="journal article" date="2017" name="Int. J. Syst. Evol. Microbiol.">
        <title>Achromobacter aloeverae sp. nov., isolated from the root of Aloe vera (L.) Burm.f.</title>
        <authorList>
            <person name="Kuncharoen N."/>
            <person name="Muramatsu Y."/>
            <person name="Shibata C."/>
            <person name="Kamakura Y."/>
            <person name="Nakagawa Y."/>
            <person name="Tanasupawat S."/>
        </authorList>
    </citation>
    <scope>NUCLEOTIDE SEQUENCE [LARGE SCALE GENOMIC DNA]</scope>
    <source>
        <strain evidence="2 3">AVA-1</strain>
    </source>
</reference>
<evidence type="ECO:0000313" key="3">
    <source>
        <dbReference type="Proteomes" id="UP000290849"/>
    </source>
</evidence>
<protein>
    <recommendedName>
        <fullName evidence="4">Membrane-anchored protein</fullName>
    </recommendedName>
</protein>
<dbReference type="Pfam" id="PF03988">
    <property type="entry name" value="DUF347"/>
    <property type="match status" value="4"/>
</dbReference>
<keyword evidence="3" id="KW-1185">Reference proteome</keyword>
<organism evidence="2 3">
    <name type="scientific">Achromobacter aloeverae</name>
    <dbReference type="NCBI Taxonomy" id="1750518"/>
    <lineage>
        <taxon>Bacteria</taxon>
        <taxon>Pseudomonadati</taxon>
        <taxon>Pseudomonadota</taxon>
        <taxon>Betaproteobacteria</taxon>
        <taxon>Burkholderiales</taxon>
        <taxon>Alcaligenaceae</taxon>
        <taxon>Achromobacter</taxon>
    </lineage>
</organism>
<evidence type="ECO:0008006" key="4">
    <source>
        <dbReference type="Google" id="ProtNLM"/>
    </source>
</evidence>
<feature type="transmembrane region" description="Helical" evidence="1">
    <location>
        <begin position="224"/>
        <end position="243"/>
    </location>
</feature>
<feature type="transmembrane region" description="Helical" evidence="1">
    <location>
        <begin position="73"/>
        <end position="92"/>
    </location>
</feature>
<keyword evidence="1" id="KW-0472">Membrane</keyword>
<sequence>MKPYHHAAPIKVPEVTLGFWLIKIAATTLGETGGDAVSMSMNLGYAVSTGIFAVFFLAAVFAQVRARTFRPFLYWLTIIATTTVGTTMADFVDRSLGVGYAGGASLLLALVLISLYAWYRSEGSVSIRTVDTPRVEAFYWMTIMFSQTLGTALGDWTADTGSLGYSGAALVFGALLLAIALLYYGTSVSRTLLFWAAFILTRPLGAAVGDFLDKPLAAGGLALSRYAATGVLLALIVAMILMFRQRAARTAH</sequence>
<dbReference type="Proteomes" id="UP000290849">
    <property type="component" value="Unassembled WGS sequence"/>
</dbReference>
<evidence type="ECO:0000313" key="2">
    <source>
        <dbReference type="EMBL" id="RXN93368.1"/>
    </source>
</evidence>
<proteinExistence type="predicted"/>
<feature type="transmembrane region" description="Helical" evidence="1">
    <location>
        <begin position="138"/>
        <end position="157"/>
    </location>
</feature>
<keyword evidence="1" id="KW-1133">Transmembrane helix</keyword>
<evidence type="ECO:0000256" key="1">
    <source>
        <dbReference type="SAM" id="Phobius"/>
    </source>
</evidence>
<dbReference type="RefSeq" id="WP_129149324.1">
    <property type="nucleotide sequence ID" value="NZ_JBHSDO010000006.1"/>
</dbReference>
<dbReference type="EMBL" id="PYAL01000001">
    <property type="protein sequence ID" value="RXN93368.1"/>
    <property type="molecule type" value="Genomic_DNA"/>
</dbReference>
<dbReference type="InterPro" id="IPR007136">
    <property type="entry name" value="DUF347"/>
</dbReference>